<evidence type="ECO:0000313" key="2">
    <source>
        <dbReference type="EMBL" id="GEL16340.1"/>
    </source>
</evidence>
<dbReference type="AlphaFoldDB" id="A0A511CUU0"/>
<evidence type="ECO:0000313" key="3">
    <source>
        <dbReference type="Proteomes" id="UP000321328"/>
    </source>
</evidence>
<protein>
    <submittedName>
        <fullName evidence="2">Uncharacterized protein</fullName>
    </submittedName>
</protein>
<comment type="caution">
    <text evidence="2">The sequence shown here is derived from an EMBL/GenBank/DDBJ whole genome shotgun (WGS) entry which is preliminary data.</text>
</comment>
<keyword evidence="3" id="KW-1185">Reference proteome</keyword>
<reference evidence="2 3" key="1">
    <citation type="submission" date="2019-07" db="EMBL/GenBank/DDBJ databases">
        <title>Whole genome shotgun sequence of Pseudonocardia asaccharolytica NBRC 16224.</title>
        <authorList>
            <person name="Hosoyama A."/>
            <person name="Uohara A."/>
            <person name="Ohji S."/>
            <person name="Ichikawa N."/>
        </authorList>
    </citation>
    <scope>NUCLEOTIDE SEQUENCE [LARGE SCALE GENOMIC DNA]</scope>
    <source>
        <strain evidence="2 3">NBRC 16224</strain>
    </source>
</reference>
<sequence>MGQSRGALMLRGDREGAGQAQVLARDEPHPKTVFEIAAAEAVGIVLVKGSTGRGRVGMRYGPVGRIGRDSRGSGL</sequence>
<feature type="region of interest" description="Disordered" evidence="1">
    <location>
        <begin position="1"/>
        <end position="26"/>
    </location>
</feature>
<accession>A0A511CUU0</accession>
<proteinExistence type="predicted"/>
<organism evidence="2 3">
    <name type="scientific">Pseudonocardia asaccharolytica DSM 44247 = NBRC 16224</name>
    <dbReference type="NCBI Taxonomy" id="1123024"/>
    <lineage>
        <taxon>Bacteria</taxon>
        <taxon>Bacillati</taxon>
        <taxon>Actinomycetota</taxon>
        <taxon>Actinomycetes</taxon>
        <taxon>Pseudonocardiales</taxon>
        <taxon>Pseudonocardiaceae</taxon>
        <taxon>Pseudonocardia</taxon>
    </lineage>
</organism>
<gene>
    <name evidence="2" type="ORF">PA7_01770</name>
</gene>
<evidence type="ECO:0000256" key="1">
    <source>
        <dbReference type="SAM" id="MobiDB-lite"/>
    </source>
</evidence>
<dbReference type="EMBL" id="BJVI01000001">
    <property type="protein sequence ID" value="GEL16340.1"/>
    <property type="molecule type" value="Genomic_DNA"/>
</dbReference>
<dbReference type="Proteomes" id="UP000321328">
    <property type="component" value="Unassembled WGS sequence"/>
</dbReference>
<name>A0A511CUU0_9PSEU</name>